<dbReference type="Gene3D" id="1.10.10.10">
    <property type="entry name" value="Winged helix-like DNA-binding domain superfamily/Winged helix DNA-binding domain"/>
    <property type="match status" value="1"/>
</dbReference>
<evidence type="ECO:0000256" key="5">
    <source>
        <dbReference type="ARBA" id="ARBA00023163"/>
    </source>
</evidence>
<keyword evidence="9" id="KW-1185">Reference proteome</keyword>
<dbReference type="STRING" id="261392.SAMN02745149_00687"/>
<dbReference type="PROSITE" id="PS50944">
    <property type="entry name" value="HTH_DTXR"/>
    <property type="match status" value="1"/>
</dbReference>
<comment type="similarity">
    <text evidence="1">Belongs to the DtxR/MntR family.</text>
</comment>
<dbReference type="SUPFAM" id="SSF47979">
    <property type="entry name" value="Iron-dependent repressor protein, dimerization domain"/>
    <property type="match status" value="1"/>
</dbReference>
<dbReference type="AlphaFoldDB" id="A0A1T4JPJ6"/>
<dbReference type="Proteomes" id="UP000190423">
    <property type="component" value="Unassembled WGS sequence"/>
</dbReference>
<dbReference type="PANTHER" id="PTHR33238">
    <property type="entry name" value="IRON (METAL) DEPENDENT REPRESSOR, DTXR FAMILY"/>
    <property type="match status" value="1"/>
</dbReference>
<dbReference type="InterPro" id="IPR001367">
    <property type="entry name" value="Fe_dep_repressor"/>
</dbReference>
<dbReference type="InterPro" id="IPR036388">
    <property type="entry name" value="WH-like_DNA-bd_sf"/>
</dbReference>
<protein>
    <recommendedName>
        <fullName evidence="2">Transcriptional regulator MntR</fullName>
    </recommendedName>
</protein>
<dbReference type="InterPro" id="IPR022689">
    <property type="entry name" value="Iron_dep_repressor"/>
</dbReference>
<reference evidence="8 9" key="1">
    <citation type="submission" date="2017-02" db="EMBL/GenBank/DDBJ databases">
        <authorList>
            <person name="Peterson S.W."/>
        </authorList>
    </citation>
    <scope>NUCLEOTIDE SEQUENCE [LARGE SCALE GENOMIC DNA]</scope>
    <source>
        <strain evidence="8 9">ATCC BAA-908</strain>
    </source>
</reference>
<evidence type="ECO:0000313" key="9">
    <source>
        <dbReference type="Proteomes" id="UP000190423"/>
    </source>
</evidence>
<dbReference type="SUPFAM" id="SSF46785">
    <property type="entry name" value="Winged helix' DNA-binding domain"/>
    <property type="match status" value="1"/>
</dbReference>
<organism evidence="8 9">
    <name type="scientific">Treponema porcinum</name>
    <dbReference type="NCBI Taxonomy" id="261392"/>
    <lineage>
        <taxon>Bacteria</taxon>
        <taxon>Pseudomonadati</taxon>
        <taxon>Spirochaetota</taxon>
        <taxon>Spirochaetia</taxon>
        <taxon>Spirochaetales</taxon>
        <taxon>Treponemataceae</taxon>
        <taxon>Treponema</taxon>
    </lineage>
</organism>
<dbReference type="GO" id="GO:0003700">
    <property type="term" value="F:DNA-binding transcription factor activity"/>
    <property type="evidence" value="ECO:0007669"/>
    <property type="project" value="InterPro"/>
</dbReference>
<dbReference type="EMBL" id="FUWG01000004">
    <property type="protein sequence ID" value="SJZ32104.1"/>
    <property type="molecule type" value="Genomic_DNA"/>
</dbReference>
<dbReference type="GO" id="GO:0046914">
    <property type="term" value="F:transition metal ion binding"/>
    <property type="evidence" value="ECO:0007669"/>
    <property type="project" value="InterPro"/>
</dbReference>
<dbReference type="InterPro" id="IPR050536">
    <property type="entry name" value="DtxR_MntR_Metal-Reg"/>
</dbReference>
<proteinExistence type="inferred from homology"/>
<evidence type="ECO:0000256" key="2">
    <source>
        <dbReference type="ARBA" id="ARBA00022386"/>
    </source>
</evidence>
<dbReference type="PANTHER" id="PTHR33238:SF7">
    <property type="entry name" value="IRON-DEPENDENT TRANSCRIPTIONAL REGULATOR"/>
    <property type="match status" value="1"/>
</dbReference>
<dbReference type="GeneID" id="78316000"/>
<comment type="function">
    <text evidence="6">In the presence of manganese, represses expression of mntH and mntS. Up-regulates expression of mntP.</text>
</comment>
<keyword evidence="5" id="KW-0804">Transcription</keyword>
<evidence type="ECO:0000256" key="4">
    <source>
        <dbReference type="ARBA" id="ARBA00023125"/>
    </source>
</evidence>
<dbReference type="Pfam" id="PF02742">
    <property type="entry name" value="Fe_dep_repr_C"/>
    <property type="match status" value="1"/>
</dbReference>
<dbReference type="InterPro" id="IPR022687">
    <property type="entry name" value="HTH_DTXR"/>
</dbReference>
<dbReference type="GO" id="GO:0046983">
    <property type="term" value="F:protein dimerization activity"/>
    <property type="evidence" value="ECO:0007669"/>
    <property type="project" value="InterPro"/>
</dbReference>
<sequence length="120" mass="13648">MYESGEDYLEAILMIRNEKDIVRSVDVARKLMVSKPSVSRAMGILKDDGYIFFDENQHIVLTEKGFEKASSIYSRHKLLTAFLMKIAGVSEEQAEKNACRVEHCIDSDIVAGIESWMKNN</sequence>
<evidence type="ECO:0000313" key="8">
    <source>
        <dbReference type="EMBL" id="SJZ32104.1"/>
    </source>
</evidence>
<dbReference type="GO" id="GO:0003677">
    <property type="term" value="F:DNA binding"/>
    <property type="evidence" value="ECO:0007669"/>
    <property type="project" value="UniProtKB-KW"/>
</dbReference>
<dbReference type="RefSeq" id="WP_078932609.1">
    <property type="nucleotide sequence ID" value="NZ_FUWG01000004.1"/>
</dbReference>
<feature type="domain" description="HTH dtxR-type" evidence="7">
    <location>
        <begin position="1"/>
        <end position="62"/>
    </location>
</feature>
<evidence type="ECO:0000259" key="7">
    <source>
        <dbReference type="PROSITE" id="PS50944"/>
    </source>
</evidence>
<dbReference type="OrthoDB" id="9794394at2"/>
<evidence type="ECO:0000256" key="6">
    <source>
        <dbReference type="ARBA" id="ARBA00025185"/>
    </source>
</evidence>
<evidence type="ECO:0000256" key="1">
    <source>
        <dbReference type="ARBA" id="ARBA00007871"/>
    </source>
</evidence>
<name>A0A1T4JPJ6_TREPO</name>
<dbReference type="Gene3D" id="1.10.60.10">
    <property type="entry name" value="Iron dependent repressor, metal binding and dimerisation domain"/>
    <property type="match status" value="1"/>
</dbReference>
<keyword evidence="3" id="KW-0805">Transcription regulation</keyword>
<gene>
    <name evidence="8" type="ORF">SAMN02745149_00687</name>
</gene>
<keyword evidence="4" id="KW-0238">DNA-binding</keyword>
<accession>A0A1T4JPJ6</accession>
<dbReference type="InterPro" id="IPR036390">
    <property type="entry name" value="WH_DNA-bd_sf"/>
</dbReference>
<evidence type="ECO:0000256" key="3">
    <source>
        <dbReference type="ARBA" id="ARBA00023015"/>
    </source>
</evidence>
<dbReference type="InterPro" id="IPR036421">
    <property type="entry name" value="Fe_dep_repressor_sf"/>
</dbReference>
<dbReference type="SMART" id="SM00529">
    <property type="entry name" value="HTH_DTXR"/>
    <property type="match status" value="1"/>
</dbReference>
<dbReference type="Pfam" id="PF01325">
    <property type="entry name" value="Fe_dep_repress"/>
    <property type="match status" value="1"/>
</dbReference>